<protein>
    <submittedName>
        <fullName evidence="2">Uncharacterized protein</fullName>
    </submittedName>
</protein>
<gene>
    <name evidence="2" type="ORF">VSA01S_12730</name>
</gene>
<dbReference type="Proteomes" id="UP000321922">
    <property type="component" value="Unassembled WGS sequence"/>
</dbReference>
<keyword evidence="3" id="KW-1185">Reference proteome</keyword>
<evidence type="ECO:0000313" key="2">
    <source>
        <dbReference type="EMBL" id="GEM75161.1"/>
    </source>
</evidence>
<organism evidence="2 3">
    <name type="scientific">Vibrio sagamiensis NBRC 104589</name>
    <dbReference type="NCBI Taxonomy" id="1219064"/>
    <lineage>
        <taxon>Bacteria</taxon>
        <taxon>Pseudomonadati</taxon>
        <taxon>Pseudomonadota</taxon>
        <taxon>Gammaproteobacteria</taxon>
        <taxon>Vibrionales</taxon>
        <taxon>Vibrionaceae</taxon>
        <taxon>Vibrio</taxon>
    </lineage>
</organism>
<comment type="caution">
    <text evidence="2">The sequence shown here is derived from an EMBL/GenBank/DDBJ whole genome shotgun (WGS) entry which is preliminary data.</text>
</comment>
<reference evidence="2 3" key="1">
    <citation type="submission" date="2019-07" db="EMBL/GenBank/DDBJ databases">
        <title>Whole genome shotgun sequence of Vibrio sagamiensis NBRC 104589.</title>
        <authorList>
            <person name="Hosoyama A."/>
            <person name="Uohara A."/>
            <person name="Ohji S."/>
            <person name="Ichikawa N."/>
        </authorList>
    </citation>
    <scope>NUCLEOTIDE SEQUENCE [LARGE SCALE GENOMIC DNA]</scope>
    <source>
        <strain evidence="2 3">NBRC 104589</strain>
    </source>
</reference>
<evidence type="ECO:0000256" key="1">
    <source>
        <dbReference type="SAM" id="SignalP"/>
    </source>
</evidence>
<dbReference type="EMBL" id="BJXJ01000010">
    <property type="protein sequence ID" value="GEM75161.1"/>
    <property type="molecule type" value="Genomic_DNA"/>
</dbReference>
<name>A0A511QCY3_9VIBR</name>
<feature type="chain" id="PRO_5021714715" evidence="1">
    <location>
        <begin position="21"/>
        <end position="216"/>
    </location>
</feature>
<accession>A0A511QCY3</accession>
<dbReference type="RefSeq" id="WP_039983372.1">
    <property type="nucleotide sequence ID" value="NZ_BAOJ01000191.1"/>
</dbReference>
<dbReference type="AlphaFoldDB" id="A0A511QCY3"/>
<evidence type="ECO:0000313" key="3">
    <source>
        <dbReference type="Proteomes" id="UP000321922"/>
    </source>
</evidence>
<dbReference type="OrthoDB" id="6292687at2"/>
<sequence length="216" mass="24522">MKGLKFFAAFSALVCLQAEANITVVDITGSSPQSVKDEYEVTFEVQKGMEQDGFNLHYCNILPRVYIQQDPDGIHSQAQCFYSKPGELPSDESEIAQWALDISYDPQTELFGAANEYTHYYQSKIYTLEPEQLLEVGPHYISKRNELQASGMNVGECKIQQVYYFARPTENIYLSHIALCNVSQVDGTPNGQLALEINFTQDRQSYSEKRIEFVSQ</sequence>
<proteinExistence type="predicted"/>
<keyword evidence="1" id="KW-0732">Signal</keyword>
<feature type="signal peptide" evidence="1">
    <location>
        <begin position="1"/>
        <end position="20"/>
    </location>
</feature>